<dbReference type="SUPFAM" id="SSF46689">
    <property type="entry name" value="Homeodomain-like"/>
    <property type="match status" value="1"/>
</dbReference>
<dbReference type="Gene3D" id="1.10.10.60">
    <property type="entry name" value="Homeodomain-like"/>
    <property type="match status" value="1"/>
</dbReference>
<dbReference type="InterPro" id="IPR024096">
    <property type="entry name" value="NO_sig/Golgi_transp_ligand-bd"/>
</dbReference>
<dbReference type="PROSITE" id="PS00676">
    <property type="entry name" value="SIGMA54_INTERACT_2"/>
    <property type="match status" value="1"/>
</dbReference>
<evidence type="ECO:0000256" key="2">
    <source>
        <dbReference type="ARBA" id="ARBA00022840"/>
    </source>
</evidence>
<dbReference type="InterPro" id="IPR058031">
    <property type="entry name" value="AAA_lid_NorR"/>
</dbReference>
<dbReference type="InterPro" id="IPR025944">
    <property type="entry name" value="Sigma_54_int_dom_CS"/>
</dbReference>
<dbReference type="PANTHER" id="PTHR32071:SF99">
    <property type="entry name" value="TRANSCRIPTIONAL REGULATORY PROTEIN"/>
    <property type="match status" value="1"/>
</dbReference>
<dbReference type="Gene3D" id="1.10.8.60">
    <property type="match status" value="1"/>
</dbReference>
<keyword evidence="2" id="KW-0067">ATP-binding</keyword>
<evidence type="ECO:0000256" key="1">
    <source>
        <dbReference type="ARBA" id="ARBA00022741"/>
    </source>
</evidence>
<comment type="caution">
    <text evidence="7">The sequence shown here is derived from an EMBL/GenBank/DDBJ whole genome shotgun (WGS) entry which is preliminary data.</text>
</comment>
<dbReference type="InterPro" id="IPR025662">
    <property type="entry name" value="Sigma_54_int_dom_ATP-bd_1"/>
</dbReference>
<evidence type="ECO:0000313" key="7">
    <source>
        <dbReference type="EMBL" id="OFI34008.1"/>
    </source>
</evidence>
<dbReference type="GO" id="GO:0006355">
    <property type="term" value="P:regulation of DNA-templated transcription"/>
    <property type="evidence" value="ECO:0007669"/>
    <property type="project" value="InterPro"/>
</dbReference>
<sequence length="569" mass="64559">MIADQQLAQEEKDVVDRFDLLSKLRFNQETGKIWLGESRLLLLHAKAMMEIRTRLFDYLDAETAKRMLIRIGFVAGEQDADLAHKLADNENSYDVFRIGPELHAFEGHVRSHITEAEIDWETGRFFGEVIVENSWEAEAQLQSLGLSDEAACWTIIGYASGYTSRFFRRFIVFKETECMCKGDHHCKIIGKPADCWDDENYIELFRDDPLSPSLREIEKELSQLRGKRQVKYDTDGLVGASPEFTSALNLLKRAADSPINVLLLGETGVGKEVFARWLHEHSSRSDKPFIAVNCGAIPHELLEAELFGVKKGAYTGAQESRPGRFERADGGTLFLDELGDLPLSAQVKLLRVLQTGEVERLGDDEVRKVNVRLVAATNVDLQQAIKEGKFRADLYYRIATYPVNIPPLRERRGDILILCNAMIDRFSASYQKQLKGLSGQAMQVLTRYEWPGNVRELENVIERGVLLANDGGLIELDHLFVNPPDVASAEDRISEVNEQGLVQPLNSLPEMNDFFYDKLLEQEQFDLARHEQQLFEAAVRKAKGNLTHAAQFLGVTRRQLAYRVNEKSR</sequence>
<dbReference type="Pfam" id="PF06505">
    <property type="entry name" value="XylR_N"/>
    <property type="match status" value="1"/>
</dbReference>
<keyword evidence="4" id="KW-0238">DNA-binding</keyword>
<proteinExistence type="predicted"/>
<dbReference type="InterPro" id="IPR003593">
    <property type="entry name" value="AAA+_ATPase"/>
</dbReference>
<dbReference type="CDD" id="cd00009">
    <property type="entry name" value="AAA"/>
    <property type="match status" value="1"/>
</dbReference>
<dbReference type="Pfam" id="PF00158">
    <property type="entry name" value="Sigma54_activat"/>
    <property type="match status" value="1"/>
</dbReference>
<dbReference type="InterPro" id="IPR002197">
    <property type="entry name" value="HTH_Fis"/>
</dbReference>
<dbReference type="Proteomes" id="UP000176037">
    <property type="component" value="Unassembled WGS sequence"/>
</dbReference>
<dbReference type="GO" id="GO:0043565">
    <property type="term" value="F:sequence-specific DNA binding"/>
    <property type="evidence" value="ECO:0007669"/>
    <property type="project" value="InterPro"/>
</dbReference>
<protein>
    <submittedName>
        <fullName evidence="7">Sigma-54-dependent Fis family transcriptional regulator</fullName>
    </submittedName>
</protein>
<dbReference type="AlphaFoldDB" id="A0A1E8FEJ4"/>
<dbReference type="GO" id="GO:0005524">
    <property type="term" value="F:ATP binding"/>
    <property type="evidence" value="ECO:0007669"/>
    <property type="project" value="UniProtKB-KW"/>
</dbReference>
<evidence type="ECO:0000259" key="6">
    <source>
        <dbReference type="PROSITE" id="PS50045"/>
    </source>
</evidence>
<keyword evidence="1" id="KW-0547">Nucleotide-binding</keyword>
<keyword evidence="3" id="KW-0805">Transcription regulation</keyword>
<dbReference type="RefSeq" id="WP_070176936.1">
    <property type="nucleotide sequence ID" value="NZ_BMJR01000003.1"/>
</dbReference>
<dbReference type="Gene3D" id="3.30.1380.20">
    <property type="entry name" value="Trafficking protein particle complex subunit 3"/>
    <property type="match status" value="1"/>
</dbReference>
<evidence type="ECO:0000256" key="4">
    <source>
        <dbReference type="ARBA" id="ARBA00023125"/>
    </source>
</evidence>
<dbReference type="PRINTS" id="PR01590">
    <property type="entry name" value="HTHFIS"/>
</dbReference>
<dbReference type="EMBL" id="MJIC01000014">
    <property type="protein sequence ID" value="OFI34008.1"/>
    <property type="molecule type" value="Genomic_DNA"/>
</dbReference>
<dbReference type="Pfam" id="PF02830">
    <property type="entry name" value="V4R"/>
    <property type="match status" value="1"/>
</dbReference>
<evidence type="ECO:0000256" key="5">
    <source>
        <dbReference type="ARBA" id="ARBA00023163"/>
    </source>
</evidence>
<keyword evidence="5" id="KW-0804">Transcription</keyword>
<dbReference type="InterPro" id="IPR009057">
    <property type="entry name" value="Homeodomain-like_sf"/>
</dbReference>
<accession>A0A1E8FEJ4</accession>
<organism evidence="7 8">
    <name type="scientific">Alteromonas lipolytica</name>
    <dbReference type="NCBI Taxonomy" id="1856405"/>
    <lineage>
        <taxon>Bacteria</taxon>
        <taxon>Pseudomonadati</taxon>
        <taxon>Pseudomonadota</taxon>
        <taxon>Gammaproteobacteria</taxon>
        <taxon>Alteromonadales</taxon>
        <taxon>Alteromonadaceae</taxon>
        <taxon>Alteromonas/Salinimonas group</taxon>
        <taxon>Alteromonas</taxon>
    </lineage>
</organism>
<dbReference type="SMART" id="SM00989">
    <property type="entry name" value="V4R"/>
    <property type="match status" value="1"/>
</dbReference>
<name>A0A1E8FEJ4_9ALTE</name>
<dbReference type="InterPro" id="IPR010523">
    <property type="entry name" value="XylR_N"/>
</dbReference>
<dbReference type="PROSITE" id="PS00688">
    <property type="entry name" value="SIGMA54_INTERACT_3"/>
    <property type="match status" value="1"/>
</dbReference>
<dbReference type="SMART" id="SM00382">
    <property type="entry name" value="AAA"/>
    <property type="match status" value="1"/>
</dbReference>
<dbReference type="InterPro" id="IPR025943">
    <property type="entry name" value="Sigma_54_int_dom_ATP-bd_2"/>
</dbReference>
<evidence type="ECO:0000313" key="8">
    <source>
        <dbReference type="Proteomes" id="UP000176037"/>
    </source>
</evidence>
<dbReference type="PANTHER" id="PTHR32071">
    <property type="entry name" value="TRANSCRIPTIONAL REGULATORY PROTEIN"/>
    <property type="match status" value="1"/>
</dbReference>
<dbReference type="PROSITE" id="PS50045">
    <property type="entry name" value="SIGMA54_INTERACT_4"/>
    <property type="match status" value="1"/>
</dbReference>
<dbReference type="PROSITE" id="PS00675">
    <property type="entry name" value="SIGMA54_INTERACT_1"/>
    <property type="match status" value="1"/>
</dbReference>
<keyword evidence="8" id="KW-1185">Reference proteome</keyword>
<dbReference type="InterPro" id="IPR002078">
    <property type="entry name" value="Sigma_54_int"/>
</dbReference>
<evidence type="ECO:0000256" key="3">
    <source>
        <dbReference type="ARBA" id="ARBA00023015"/>
    </source>
</evidence>
<dbReference type="Gene3D" id="3.40.50.300">
    <property type="entry name" value="P-loop containing nucleotide triphosphate hydrolases"/>
    <property type="match status" value="1"/>
</dbReference>
<dbReference type="SUPFAM" id="SSF111126">
    <property type="entry name" value="Ligand-binding domain in the NO signalling and Golgi transport"/>
    <property type="match status" value="1"/>
</dbReference>
<dbReference type="Pfam" id="PF02954">
    <property type="entry name" value="HTH_8"/>
    <property type="match status" value="1"/>
</dbReference>
<dbReference type="FunFam" id="3.40.50.300:FF:000006">
    <property type="entry name" value="DNA-binding transcriptional regulator NtrC"/>
    <property type="match status" value="1"/>
</dbReference>
<dbReference type="OrthoDB" id="9804019at2"/>
<dbReference type="SUPFAM" id="SSF52540">
    <property type="entry name" value="P-loop containing nucleoside triphosphate hydrolases"/>
    <property type="match status" value="1"/>
</dbReference>
<dbReference type="STRING" id="1856405.BFC17_20875"/>
<dbReference type="InterPro" id="IPR004096">
    <property type="entry name" value="V4R"/>
</dbReference>
<feature type="domain" description="Sigma-54 factor interaction" evidence="6">
    <location>
        <begin position="237"/>
        <end position="466"/>
    </location>
</feature>
<gene>
    <name evidence="7" type="ORF">BFC17_20875</name>
</gene>
<dbReference type="Pfam" id="PF25601">
    <property type="entry name" value="AAA_lid_14"/>
    <property type="match status" value="1"/>
</dbReference>
<dbReference type="InterPro" id="IPR027417">
    <property type="entry name" value="P-loop_NTPase"/>
</dbReference>
<reference evidence="7 8" key="1">
    <citation type="submission" date="2016-09" db="EMBL/GenBank/DDBJ databases">
        <title>Alteromonas lipolytica, a new species isolated from sea water.</title>
        <authorList>
            <person name="Wu Y.-H."/>
            <person name="Cheng H."/>
            <person name="Xu X.-W."/>
        </authorList>
    </citation>
    <scope>NUCLEOTIDE SEQUENCE [LARGE SCALE GENOMIC DNA]</scope>
    <source>
        <strain evidence="7 8">JW12</strain>
    </source>
</reference>